<keyword evidence="1" id="KW-0418">Kinase</keyword>
<dbReference type="RefSeq" id="WP_197440212.1">
    <property type="nucleotide sequence ID" value="NZ_CP036281.1"/>
</dbReference>
<dbReference type="SUPFAM" id="SSF56112">
    <property type="entry name" value="Protein kinase-like (PK-like)"/>
    <property type="match status" value="1"/>
</dbReference>
<dbReference type="Proteomes" id="UP000317178">
    <property type="component" value="Chromosome"/>
</dbReference>
<name>A0A518CPU1_9PLAN</name>
<dbReference type="Gene3D" id="1.10.510.10">
    <property type="entry name" value="Transferase(Phosphotransferase) domain 1"/>
    <property type="match status" value="1"/>
</dbReference>
<dbReference type="EC" id="2.7.1.-" evidence="1"/>
<dbReference type="InterPro" id="IPR011009">
    <property type="entry name" value="Kinase-like_dom_sf"/>
</dbReference>
<reference evidence="1 2" key="1">
    <citation type="submission" date="2019-02" db="EMBL/GenBank/DDBJ databases">
        <title>Deep-cultivation of Planctomycetes and their phenomic and genomic characterization uncovers novel biology.</title>
        <authorList>
            <person name="Wiegand S."/>
            <person name="Jogler M."/>
            <person name="Boedeker C."/>
            <person name="Pinto D."/>
            <person name="Vollmers J."/>
            <person name="Rivas-Marin E."/>
            <person name="Kohn T."/>
            <person name="Peeters S.H."/>
            <person name="Heuer A."/>
            <person name="Rast P."/>
            <person name="Oberbeckmann S."/>
            <person name="Bunk B."/>
            <person name="Jeske O."/>
            <person name="Meyerdierks A."/>
            <person name="Storesund J.E."/>
            <person name="Kallscheuer N."/>
            <person name="Luecker S."/>
            <person name="Lage O.M."/>
            <person name="Pohl T."/>
            <person name="Merkel B.J."/>
            <person name="Hornburger P."/>
            <person name="Mueller R.-W."/>
            <person name="Bruemmer F."/>
            <person name="Labrenz M."/>
            <person name="Spormann A.M."/>
            <person name="Op den Camp H."/>
            <person name="Overmann J."/>
            <person name="Amann R."/>
            <person name="Jetten M.S.M."/>
            <person name="Mascher T."/>
            <person name="Medema M.H."/>
            <person name="Devos D.P."/>
            <person name="Kaster A.-K."/>
            <person name="Ovreas L."/>
            <person name="Rohde M."/>
            <person name="Galperin M.Y."/>
            <person name="Jogler C."/>
        </authorList>
    </citation>
    <scope>NUCLEOTIDE SEQUENCE [LARGE SCALE GENOMIC DNA]</scope>
    <source>
        <strain evidence="1 2">Pla110</strain>
    </source>
</reference>
<keyword evidence="2" id="KW-1185">Reference proteome</keyword>
<evidence type="ECO:0000313" key="1">
    <source>
        <dbReference type="EMBL" id="QDU81214.1"/>
    </source>
</evidence>
<dbReference type="EMBL" id="CP036281">
    <property type="protein sequence ID" value="QDU81214.1"/>
    <property type="molecule type" value="Genomic_DNA"/>
</dbReference>
<dbReference type="AlphaFoldDB" id="A0A518CPU1"/>
<proteinExistence type="predicted"/>
<evidence type="ECO:0000313" key="2">
    <source>
        <dbReference type="Proteomes" id="UP000317178"/>
    </source>
</evidence>
<dbReference type="GO" id="GO:0016301">
    <property type="term" value="F:kinase activity"/>
    <property type="evidence" value="ECO:0007669"/>
    <property type="project" value="UniProtKB-KW"/>
</dbReference>
<gene>
    <name evidence="1" type="primary">rfaP_1</name>
    <name evidence="1" type="ORF">Pla110_29530</name>
</gene>
<sequence>MKNFEFENWDEGRVQVNQEFTAVLKQNGLTTFNALMDYSGGETAKNVLAERVTTRIDLTDTSGASRSFYIKRHTPAPMKEYLKAWSRLRTPLLSARYEWEAILNFHQVGISTMIPVAFGEKGRYSFLITESLEDCWKLSHWVRDQQPEEEQLESVVKQVAEITRKMHSAGMHHQDYYLGHLMLAKNGSPQTIHVIDLGRVLKRPRLHERWIVKDLAQLRYSASMLDSRYHDLFVENYFERSKSACDQALLQRIKRKTEQIARHSQRHAL</sequence>
<organism evidence="1 2">
    <name type="scientific">Polystyrenella longa</name>
    <dbReference type="NCBI Taxonomy" id="2528007"/>
    <lineage>
        <taxon>Bacteria</taxon>
        <taxon>Pseudomonadati</taxon>
        <taxon>Planctomycetota</taxon>
        <taxon>Planctomycetia</taxon>
        <taxon>Planctomycetales</taxon>
        <taxon>Planctomycetaceae</taxon>
        <taxon>Polystyrenella</taxon>
    </lineage>
</organism>
<dbReference type="Pfam" id="PF06293">
    <property type="entry name" value="Kdo"/>
    <property type="match status" value="1"/>
</dbReference>
<keyword evidence="1" id="KW-0808">Transferase</keyword>
<accession>A0A518CPU1</accession>
<protein>
    <submittedName>
        <fullName evidence="1">Lipopolysaccharide core heptose(I) kinase RfaP</fullName>
        <ecNumber evidence="1">2.7.1.-</ecNumber>
    </submittedName>
</protein>
<dbReference type="KEGG" id="plon:Pla110_29530"/>